<evidence type="ECO:0000313" key="2">
    <source>
        <dbReference type="Proteomes" id="UP000594260"/>
    </source>
</evidence>
<reference evidence="1" key="1">
    <citation type="submission" date="2021-01" db="UniProtKB">
        <authorList>
            <consortium name="EnsemblMetazoa"/>
        </authorList>
    </citation>
    <scope>IDENTIFICATION</scope>
</reference>
<organism evidence="1 2">
    <name type="scientific">Varroa destructor</name>
    <name type="common">Honeybee mite</name>
    <dbReference type="NCBI Taxonomy" id="109461"/>
    <lineage>
        <taxon>Eukaryota</taxon>
        <taxon>Metazoa</taxon>
        <taxon>Ecdysozoa</taxon>
        <taxon>Arthropoda</taxon>
        <taxon>Chelicerata</taxon>
        <taxon>Arachnida</taxon>
        <taxon>Acari</taxon>
        <taxon>Parasitiformes</taxon>
        <taxon>Mesostigmata</taxon>
        <taxon>Gamasina</taxon>
        <taxon>Dermanyssoidea</taxon>
        <taxon>Varroidae</taxon>
        <taxon>Varroa</taxon>
    </lineage>
</organism>
<sequence>MTQVSRLHGMEAMKSAVTKTLCIVVIVGLGLASTVQQADEYFDELMRSLRNVSDPFTLEGVSIPDFNISIASTSITNRKFKAVFNYGKVKGLTDLKRRGHCAPTRWSHGNITFECTLDLSNVFAAYGVIAKGNTFGGRRSQMDVFVRIEQGTAKFVAQSFPNRPPYIKINVIDTLNLRTEVLPDPDLNQSRRNEFANEVQKHTTEDIIRVLTTEVSSALTAAAKDHLLPPV</sequence>
<accession>A0A7M7KRB2</accession>
<evidence type="ECO:0000313" key="1">
    <source>
        <dbReference type="EnsemblMetazoa" id="XP_022669600"/>
    </source>
</evidence>
<name>A0A7M7KRB2_VARDE</name>
<protein>
    <submittedName>
        <fullName evidence="1">Uncharacterized protein</fullName>
    </submittedName>
</protein>
<dbReference type="GeneID" id="111253819"/>
<dbReference type="Proteomes" id="UP000594260">
    <property type="component" value="Unplaced"/>
</dbReference>
<dbReference type="KEGG" id="vde:111253819"/>
<proteinExistence type="predicted"/>
<dbReference type="RefSeq" id="XP_022669600.1">
    <property type="nucleotide sequence ID" value="XM_022813865.1"/>
</dbReference>
<dbReference type="EnsemblMetazoa" id="XM_022813865">
    <property type="protein sequence ID" value="XP_022669600"/>
    <property type="gene ID" value="LOC111253819"/>
</dbReference>
<dbReference type="Gene3D" id="3.15.10.50">
    <property type="match status" value="1"/>
</dbReference>
<dbReference type="OrthoDB" id="6413711at2759"/>
<dbReference type="InParanoid" id="A0A7M7KRB2"/>
<dbReference type="OMA" id="ECQPPVL"/>
<keyword evidence="2" id="KW-1185">Reference proteome</keyword>
<dbReference type="AlphaFoldDB" id="A0A7M7KRB2"/>
<dbReference type="InterPro" id="IPR038602">
    <property type="entry name" value="Mite_allergen_7_sf"/>
</dbReference>